<protein>
    <submittedName>
        <fullName evidence="2">Protein kinase domain-containing protein</fullName>
    </submittedName>
</protein>
<evidence type="ECO:0000313" key="2">
    <source>
        <dbReference type="WBParaSite" id="PgR054_g026_t01"/>
    </source>
</evidence>
<evidence type="ECO:0000313" key="1">
    <source>
        <dbReference type="Proteomes" id="UP000887569"/>
    </source>
</evidence>
<accession>A0A915BSY4</accession>
<dbReference type="AlphaFoldDB" id="A0A915BSY4"/>
<organism evidence="1 2">
    <name type="scientific">Parascaris univalens</name>
    <name type="common">Nematode worm</name>
    <dbReference type="NCBI Taxonomy" id="6257"/>
    <lineage>
        <taxon>Eukaryota</taxon>
        <taxon>Metazoa</taxon>
        <taxon>Ecdysozoa</taxon>
        <taxon>Nematoda</taxon>
        <taxon>Chromadorea</taxon>
        <taxon>Rhabditida</taxon>
        <taxon>Spirurina</taxon>
        <taxon>Ascaridomorpha</taxon>
        <taxon>Ascaridoidea</taxon>
        <taxon>Ascarididae</taxon>
        <taxon>Parascaris</taxon>
    </lineage>
</organism>
<dbReference type="Proteomes" id="UP000887569">
    <property type="component" value="Unplaced"/>
</dbReference>
<sequence>MKQTQFRKASKTYVFRLQWSRSFPTHSRKRITFYIVPCPSCSLDLAFYCLRPFLDIVSWEALHKT</sequence>
<proteinExistence type="predicted"/>
<keyword evidence="1" id="KW-1185">Reference proteome</keyword>
<reference evidence="2" key="1">
    <citation type="submission" date="2022-11" db="UniProtKB">
        <authorList>
            <consortium name="WormBaseParasite"/>
        </authorList>
    </citation>
    <scope>IDENTIFICATION</scope>
</reference>
<name>A0A915BSY4_PARUN</name>
<dbReference type="WBParaSite" id="PgR054_g026_t01">
    <property type="protein sequence ID" value="PgR054_g026_t01"/>
    <property type="gene ID" value="PgR054_g026"/>
</dbReference>